<comment type="caution">
    <text evidence="2">The sequence shown here is derived from an EMBL/GenBank/DDBJ whole genome shotgun (WGS) entry which is preliminary data.</text>
</comment>
<dbReference type="PANTHER" id="PTHR38462:SF1">
    <property type="entry name" value="YPRB RIBONUCLEASE H-LIKE DOMAIN-CONTAINING PROTEIN"/>
    <property type="match status" value="1"/>
</dbReference>
<evidence type="ECO:0000313" key="3">
    <source>
        <dbReference type="Proteomes" id="UP000070404"/>
    </source>
</evidence>
<dbReference type="Gene3D" id="3.30.420.10">
    <property type="entry name" value="Ribonuclease H-like superfamily/Ribonuclease H"/>
    <property type="match status" value="1"/>
</dbReference>
<evidence type="ECO:0000259" key="1">
    <source>
        <dbReference type="Pfam" id="PF13482"/>
    </source>
</evidence>
<dbReference type="InterPro" id="IPR012337">
    <property type="entry name" value="RNaseH-like_sf"/>
</dbReference>
<feature type="domain" description="YprB ribonuclease H-like" evidence="1">
    <location>
        <begin position="89"/>
        <end position="241"/>
    </location>
</feature>
<protein>
    <recommendedName>
        <fullName evidence="1">YprB ribonuclease H-like domain-containing protein</fullName>
    </recommendedName>
</protein>
<name>A0A133VHN5_9EURY</name>
<dbReference type="Proteomes" id="UP000070404">
    <property type="component" value="Unassembled WGS sequence"/>
</dbReference>
<dbReference type="SUPFAM" id="SSF53098">
    <property type="entry name" value="Ribonuclease H-like"/>
    <property type="match status" value="1"/>
</dbReference>
<accession>A0A133VHN5</accession>
<dbReference type="GO" id="GO:0003676">
    <property type="term" value="F:nucleic acid binding"/>
    <property type="evidence" value="ECO:0007669"/>
    <property type="project" value="InterPro"/>
</dbReference>
<dbReference type="Pfam" id="PF13482">
    <property type="entry name" value="RNase_H_2"/>
    <property type="match status" value="1"/>
</dbReference>
<dbReference type="AlphaFoldDB" id="A0A133VHN5"/>
<dbReference type="EMBL" id="LHYF01000059">
    <property type="protein sequence ID" value="KXB05951.1"/>
    <property type="molecule type" value="Genomic_DNA"/>
</dbReference>
<dbReference type="PANTHER" id="PTHR38462">
    <property type="entry name" value="EXONUCLEASE-LIKE PROTEIN"/>
    <property type="match status" value="1"/>
</dbReference>
<organism evidence="2 3">
    <name type="scientific">candidate division MSBL1 archaeon SCGC-AAA382C18</name>
    <dbReference type="NCBI Taxonomy" id="1698281"/>
    <lineage>
        <taxon>Archaea</taxon>
        <taxon>Methanobacteriati</taxon>
        <taxon>Methanobacteriota</taxon>
        <taxon>candidate division MSBL1</taxon>
    </lineage>
</organism>
<dbReference type="PATRIC" id="fig|1698281.3.peg.580"/>
<keyword evidence="3" id="KW-1185">Reference proteome</keyword>
<evidence type="ECO:0000313" key="2">
    <source>
        <dbReference type="EMBL" id="KXB05951.1"/>
    </source>
</evidence>
<gene>
    <name evidence="2" type="ORF">AKJ52_02780</name>
</gene>
<proteinExistence type="predicted"/>
<sequence>MLKNTFLHVPRIGAKRERKLWKHEILTWGLAEKNIGNLDFLGPETESTLDDYLDFSKEAYKEENTSFFVSLLDRPDWWRLYPEFEDKVVFLDIETTGLSPYYHKITLVGIYNPNWKTPKIFVRGGNLEELPNELEKFNIFVTFNGSNFDIPFLKKEFESKISFPIHLDLRFILRKLDLNGGLKNIEDKLNIPRIEEIEDIDSSLAPTLWDKFQNNDLESIKSLVKYNQADVINLKFLMDIAYENLKERTMNGTRKENMKNFLLKSEKFSTKDVKNKMANSIEAQKTGKKTVVLQFNGRNIKIDREKIITLTDILDNFDGGKFPSVLGIDLSASEEKESGLSFLKGKKSETWLKEKDSDFIKLTKDYNVNLVSIDSPLSLPEGRCCTSENCECSDNGIIRECERTLKSRGSGELVSTV</sequence>
<reference evidence="2 3" key="1">
    <citation type="journal article" date="2016" name="Sci. Rep.">
        <title>Metabolic traits of an uncultured archaeal lineage -MSBL1- from brine pools of the Red Sea.</title>
        <authorList>
            <person name="Mwirichia R."/>
            <person name="Alam I."/>
            <person name="Rashid M."/>
            <person name="Vinu M."/>
            <person name="Ba-Alawi W."/>
            <person name="Anthony Kamau A."/>
            <person name="Kamanda Ngugi D."/>
            <person name="Goker M."/>
            <person name="Klenk H.P."/>
            <person name="Bajic V."/>
            <person name="Stingl U."/>
        </authorList>
    </citation>
    <scope>NUCLEOTIDE SEQUENCE [LARGE SCALE GENOMIC DNA]</scope>
    <source>
        <strain evidence="2">SCGC-AAA382C18</strain>
    </source>
</reference>
<dbReference type="InterPro" id="IPR038720">
    <property type="entry name" value="YprB_RNase_H-like_dom"/>
</dbReference>
<dbReference type="InterPro" id="IPR036397">
    <property type="entry name" value="RNaseH_sf"/>
</dbReference>